<protein>
    <recommendedName>
        <fullName evidence="8">VWFA domain-containing protein</fullName>
    </recommendedName>
</protein>
<evidence type="ECO:0000259" key="2">
    <source>
        <dbReference type="Pfam" id="PF17643"/>
    </source>
</evidence>
<dbReference type="Pfam" id="PF20781">
    <property type="entry name" value="TssR_C"/>
    <property type="match status" value="1"/>
</dbReference>
<feature type="domain" description="Type VI secretion system TssR-like second" evidence="3">
    <location>
        <begin position="144"/>
        <end position="230"/>
    </location>
</feature>
<sequence length="783" mass="87579">MKRIISLAILLVQAVFVMAQSPSAFGKKVNYMPKAFEKPSAATNVTDEGGKTKLPWVVFSDRDENYTTTAPGGSLIMKKLNFMEPFYVSKEENGYVKLIKYKAGMIRGRKINDKKSAISYGWIPVSKLLLWQRSYSNQKSGYPEKSIAIINGNLPLVQSKFYYDNTDSAYVYTTPELKKKATKVRLHEINYIFKKSEDGKKYLIGNEDQLVADSARKSIYGWIAADAVHSWGDRLYIAPAATDSFDLSDSLSVMLSGAHTDPLLDVNDLILRSAPVMDDEGGNYTIGVASDVYKKKDNKIITISGAALTYPNYLALRKNIHKINVIFVVDGGTPMTKYFAGLTNTIQSFENIFNEYGRGNKLSYGAVVYRGESCCSATGVTATPALSTDYRKLMAYLTDEAKITERCESKVANQPVYDGVRAGLNLLKKHTNETNLIVLVGTTGNANSSYQLNQLVDEFVAADARLLAIQMYSDYDQSFNNFVLQSKKLVSESAVYAAKRKRRFLVKGEGLNDTQAYNTSQLDSISYYLDYPKNSLIQGGVVFPTKGSVNSNESMNIAMRRFIKETDMDISNQISSLDSAFRLTGIDRRNLSATVEGQLAAPVSDEVADHMPHNGFKYYMTSTVPSDIVSKHRSTMQYALVLNSMEFKQLNDVFSMMTGQNLQMDQSSFRKKLVGNYIAIPRVLLGKDISKGDVRSMTLGSYLKMVTGLPVENELLTKYTVVDLKRSGRMPQADFEAYLKFLISSTEEIRRGVQFGQQFISNGKTYYYITENNFVQKTEKENP</sequence>
<dbReference type="InterPro" id="IPR040530">
    <property type="entry name" value="T6SS_TssR-like_N"/>
</dbReference>
<evidence type="ECO:0000259" key="3">
    <source>
        <dbReference type="Pfam" id="PF20780"/>
    </source>
</evidence>
<evidence type="ECO:0000259" key="5">
    <source>
        <dbReference type="Pfam" id="PF20782"/>
    </source>
</evidence>
<proteinExistence type="predicted"/>
<gene>
    <name evidence="6" type="ORF">SAMN06265348_102280</name>
</gene>
<name>A0A521BG47_9SPHI</name>
<keyword evidence="1" id="KW-0732">Signal</keyword>
<dbReference type="Pfam" id="PF20780">
    <property type="entry name" value="TssR_M"/>
    <property type="match status" value="1"/>
</dbReference>
<evidence type="ECO:0000256" key="1">
    <source>
        <dbReference type="SAM" id="SignalP"/>
    </source>
</evidence>
<keyword evidence="7" id="KW-1185">Reference proteome</keyword>
<feature type="signal peptide" evidence="1">
    <location>
        <begin position="1"/>
        <end position="19"/>
    </location>
</feature>
<feature type="chain" id="PRO_5022199354" description="VWFA domain-containing protein" evidence="1">
    <location>
        <begin position="20"/>
        <end position="783"/>
    </location>
</feature>
<dbReference type="Pfam" id="PF17643">
    <property type="entry name" value="TssR"/>
    <property type="match status" value="1"/>
</dbReference>
<evidence type="ECO:0008006" key="8">
    <source>
        <dbReference type="Google" id="ProtNLM"/>
    </source>
</evidence>
<accession>A0A521BG47</accession>
<dbReference type="RefSeq" id="WP_142526954.1">
    <property type="nucleotide sequence ID" value="NZ_CBCSJO010000003.1"/>
</dbReference>
<feature type="domain" description="Type VI secretion system TssR-like VWA" evidence="5">
    <location>
        <begin position="277"/>
        <end position="582"/>
    </location>
</feature>
<dbReference type="OrthoDB" id="908406at2"/>
<dbReference type="Pfam" id="PF20782">
    <property type="entry name" value="TssR_VWA"/>
    <property type="match status" value="1"/>
</dbReference>
<dbReference type="Proteomes" id="UP000320300">
    <property type="component" value="Unassembled WGS sequence"/>
</dbReference>
<evidence type="ECO:0000313" key="6">
    <source>
        <dbReference type="EMBL" id="SMO46084.1"/>
    </source>
</evidence>
<dbReference type="InterPro" id="IPR049360">
    <property type="entry name" value="T6SS_TssR-like_VWA"/>
</dbReference>
<feature type="domain" description="Type VI secretion system TssR-like C-terminal" evidence="4">
    <location>
        <begin position="636"/>
        <end position="774"/>
    </location>
</feature>
<feature type="domain" description="Type VI secretion system TssR-like N-terminal barrel" evidence="2">
    <location>
        <begin position="31"/>
        <end position="130"/>
    </location>
</feature>
<dbReference type="InterPro" id="IPR049358">
    <property type="entry name" value="T6SS_TssR-like_C"/>
</dbReference>
<dbReference type="AlphaFoldDB" id="A0A521BG47"/>
<evidence type="ECO:0000259" key="4">
    <source>
        <dbReference type="Pfam" id="PF20781"/>
    </source>
</evidence>
<organism evidence="6 7">
    <name type="scientific">Pedobacter westerhofensis</name>
    <dbReference type="NCBI Taxonomy" id="425512"/>
    <lineage>
        <taxon>Bacteria</taxon>
        <taxon>Pseudomonadati</taxon>
        <taxon>Bacteroidota</taxon>
        <taxon>Sphingobacteriia</taxon>
        <taxon>Sphingobacteriales</taxon>
        <taxon>Sphingobacteriaceae</taxon>
        <taxon>Pedobacter</taxon>
    </lineage>
</organism>
<reference evidence="6 7" key="1">
    <citation type="submission" date="2017-05" db="EMBL/GenBank/DDBJ databases">
        <authorList>
            <person name="Varghese N."/>
            <person name="Submissions S."/>
        </authorList>
    </citation>
    <scope>NUCLEOTIDE SEQUENCE [LARGE SCALE GENOMIC DNA]</scope>
    <source>
        <strain evidence="6 7">DSM 19036</strain>
    </source>
</reference>
<evidence type="ECO:0000313" key="7">
    <source>
        <dbReference type="Proteomes" id="UP000320300"/>
    </source>
</evidence>
<dbReference type="InterPro" id="IPR049359">
    <property type="entry name" value="T6SS_TssR-like_dom_2"/>
</dbReference>
<dbReference type="EMBL" id="FXTN01000002">
    <property type="protein sequence ID" value="SMO46084.1"/>
    <property type="molecule type" value="Genomic_DNA"/>
</dbReference>